<dbReference type="PROSITE" id="PS50293">
    <property type="entry name" value="TPR_REGION"/>
    <property type="match status" value="1"/>
</dbReference>
<dbReference type="Pfam" id="PF00254">
    <property type="entry name" value="FKBP_C"/>
    <property type="match status" value="2"/>
</dbReference>
<feature type="compositionally biased region" description="Basic and acidic residues" evidence="20">
    <location>
        <begin position="473"/>
        <end position="484"/>
    </location>
</feature>
<dbReference type="InterPro" id="IPR001179">
    <property type="entry name" value="PPIase_FKBP_dom"/>
</dbReference>
<evidence type="ECO:0000256" key="9">
    <source>
        <dbReference type="ARBA" id="ARBA00022701"/>
    </source>
</evidence>
<dbReference type="PROSITE" id="PS50059">
    <property type="entry name" value="FKBP_PPIASE"/>
    <property type="match status" value="2"/>
</dbReference>
<evidence type="ECO:0000256" key="16">
    <source>
        <dbReference type="ARBA" id="ARBA00023235"/>
    </source>
</evidence>
<keyword evidence="15" id="KW-0206">Cytoskeleton</keyword>
<keyword evidence="17" id="KW-0539">Nucleus</keyword>
<dbReference type="InterPro" id="IPR019734">
    <property type="entry name" value="TPR_rpt"/>
</dbReference>
<feature type="repeat" description="TPR" evidence="19">
    <location>
        <begin position="388"/>
        <end position="421"/>
    </location>
</feature>
<gene>
    <name evidence="22" type="ORF">JTE90_022019</name>
</gene>
<comment type="caution">
    <text evidence="22">The sequence shown here is derived from an EMBL/GenBank/DDBJ whole genome shotgun (WGS) entry which is preliminary data.</text>
</comment>
<evidence type="ECO:0000256" key="4">
    <source>
        <dbReference type="ARBA" id="ARBA00004245"/>
    </source>
</evidence>
<dbReference type="GO" id="GO:0005634">
    <property type="term" value="C:nucleus"/>
    <property type="evidence" value="ECO:0007669"/>
    <property type="project" value="UniProtKB-SubCell"/>
</dbReference>
<feature type="region of interest" description="Disordered" evidence="20">
    <location>
        <begin position="452"/>
        <end position="491"/>
    </location>
</feature>
<evidence type="ECO:0000256" key="14">
    <source>
        <dbReference type="ARBA" id="ARBA00023128"/>
    </source>
</evidence>
<evidence type="ECO:0000256" key="2">
    <source>
        <dbReference type="ARBA" id="ARBA00004123"/>
    </source>
</evidence>
<protein>
    <recommendedName>
        <fullName evidence="18">peptidylprolyl isomerase</fullName>
        <ecNumber evidence="18">5.2.1.8</ecNumber>
    </recommendedName>
</protein>
<keyword evidence="13 18" id="KW-0697">Rotamase</keyword>
<feature type="repeat" description="TPR" evidence="19">
    <location>
        <begin position="354"/>
        <end position="387"/>
    </location>
</feature>
<evidence type="ECO:0000256" key="18">
    <source>
        <dbReference type="PROSITE-ProRule" id="PRU00277"/>
    </source>
</evidence>
<keyword evidence="9" id="KW-0493">Microtubule</keyword>
<dbReference type="Gene3D" id="3.10.50.40">
    <property type="match status" value="2"/>
</dbReference>
<keyword evidence="14" id="KW-0496">Mitochondrion</keyword>
<evidence type="ECO:0000256" key="10">
    <source>
        <dbReference type="ARBA" id="ARBA00022737"/>
    </source>
</evidence>
<comment type="subcellular location">
    <subcellularLocation>
        <location evidence="4">Cytoplasm</location>
        <location evidence="4">Cytoskeleton</location>
    </subcellularLocation>
    <subcellularLocation>
        <location evidence="5">Cytoplasm</location>
        <location evidence="5">Cytosol</location>
    </subcellularLocation>
    <subcellularLocation>
        <location evidence="3">Mitochondrion</location>
    </subcellularLocation>
    <subcellularLocation>
        <location evidence="2">Nucleus</location>
    </subcellularLocation>
</comment>
<dbReference type="PANTHER" id="PTHR46512">
    <property type="entry name" value="PEPTIDYLPROLYL ISOMERASE"/>
    <property type="match status" value="1"/>
</dbReference>
<evidence type="ECO:0000256" key="11">
    <source>
        <dbReference type="ARBA" id="ARBA00022803"/>
    </source>
</evidence>
<evidence type="ECO:0000256" key="15">
    <source>
        <dbReference type="ARBA" id="ARBA00023212"/>
    </source>
</evidence>
<dbReference type="GO" id="GO:0005874">
    <property type="term" value="C:microtubule"/>
    <property type="evidence" value="ECO:0007669"/>
    <property type="project" value="UniProtKB-KW"/>
</dbReference>
<evidence type="ECO:0000256" key="20">
    <source>
        <dbReference type="SAM" id="MobiDB-lite"/>
    </source>
</evidence>
<dbReference type="InterPro" id="IPR013105">
    <property type="entry name" value="TPR_2"/>
</dbReference>
<dbReference type="EC" id="5.2.1.8" evidence="18"/>
<dbReference type="GO" id="GO:0005829">
    <property type="term" value="C:cytosol"/>
    <property type="evidence" value="ECO:0007669"/>
    <property type="project" value="UniProtKB-SubCell"/>
</dbReference>
<feature type="domain" description="PPIase FKBP-type" evidence="21">
    <location>
        <begin position="85"/>
        <end position="173"/>
    </location>
</feature>
<dbReference type="AlphaFoldDB" id="A0AAV6V0Y0"/>
<dbReference type="SUPFAM" id="SSF48452">
    <property type="entry name" value="TPR-like"/>
    <property type="match status" value="1"/>
</dbReference>
<organism evidence="22 23">
    <name type="scientific">Oedothorax gibbosus</name>
    <dbReference type="NCBI Taxonomy" id="931172"/>
    <lineage>
        <taxon>Eukaryota</taxon>
        <taxon>Metazoa</taxon>
        <taxon>Ecdysozoa</taxon>
        <taxon>Arthropoda</taxon>
        <taxon>Chelicerata</taxon>
        <taxon>Arachnida</taxon>
        <taxon>Araneae</taxon>
        <taxon>Araneomorphae</taxon>
        <taxon>Entelegynae</taxon>
        <taxon>Araneoidea</taxon>
        <taxon>Linyphiidae</taxon>
        <taxon>Erigoninae</taxon>
        <taxon>Oedothorax</taxon>
    </lineage>
</organism>
<evidence type="ECO:0000256" key="19">
    <source>
        <dbReference type="PROSITE-ProRule" id="PRU00339"/>
    </source>
</evidence>
<proteinExistence type="predicted"/>
<evidence type="ECO:0000256" key="7">
    <source>
        <dbReference type="ARBA" id="ARBA00022490"/>
    </source>
</evidence>
<dbReference type="FunFam" id="1.25.40.10:FF:000008">
    <property type="entry name" value="Peptidylprolyl isomerase"/>
    <property type="match status" value="1"/>
</dbReference>
<dbReference type="Gene3D" id="1.25.40.10">
    <property type="entry name" value="Tetratricopeptide repeat domain"/>
    <property type="match status" value="1"/>
</dbReference>
<dbReference type="InterPro" id="IPR011990">
    <property type="entry name" value="TPR-like_helical_dom_sf"/>
</dbReference>
<evidence type="ECO:0000313" key="22">
    <source>
        <dbReference type="EMBL" id="KAG8190375.1"/>
    </source>
</evidence>
<evidence type="ECO:0000256" key="3">
    <source>
        <dbReference type="ARBA" id="ARBA00004173"/>
    </source>
</evidence>
<keyword evidence="11 19" id="KW-0802">TPR repeat</keyword>
<keyword evidence="23" id="KW-1185">Reference proteome</keyword>
<evidence type="ECO:0000256" key="12">
    <source>
        <dbReference type="ARBA" id="ARBA00022990"/>
    </source>
</evidence>
<keyword evidence="6" id="KW-0488">Methylation</keyword>
<dbReference type="GO" id="GO:0005739">
    <property type="term" value="C:mitochondrion"/>
    <property type="evidence" value="ECO:0007669"/>
    <property type="project" value="UniProtKB-SubCell"/>
</dbReference>
<dbReference type="GO" id="GO:0003755">
    <property type="term" value="F:peptidyl-prolyl cis-trans isomerase activity"/>
    <property type="evidence" value="ECO:0007669"/>
    <property type="project" value="UniProtKB-KW"/>
</dbReference>
<dbReference type="FunFam" id="3.10.50.40:FF:000025">
    <property type="entry name" value="Peptidylprolyl isomerase"/>
    <property type="match status" value="1"/>
</dbReference>
<dbReference type="FunFam" id="3.10.50.40:FF:000013">
    <property type="entry name" value="Peptidylprolyl isomerase"/>
    <property type="match status" value="1"/>
</dbReference>
<dbReference type="Pfam" id="PF00515">
    <property type="entry name" value="TPR_1"/>
    <property type="match status" value="1"/>
</dbReference>
<evidence type="ECO:0000256" key="6">
    <source>
        <dbReference type="ARBA" id="ARBA00022481"/>
    </source>
</evidence>
<evidence type="ECO:0000259" key="21">
    <source>
        <dbReference type="PROSITE" id="PS50059"/>
    </source>
</evidence>
<reference evidence="22 23" key="1">
    <citation type="journal article" date="2022" name="Nat. Ecol. Evol.">
        <title>A masculinizing supergene underlies an exaggerated male reproductive morph in a spider.</title>
        <authorList>
            <person name="Hendrickx F."/>
            <person name="De Corte Z."/>
            <person name="Sonet G."/>
            <person name="Van Belleghem S.M."/>
            <person name="Kostlbacher S."/>
            <person name="Vangestel C."/>
        </authorList>
    </citation>
    <scope>NUCLEOTIDE SEQUENCE [LARGE SCALE GENOMIC DNA]</scope>
    <source>
        <strain evidence="22">W744_W776</strain>
    </source>
</reference>
<keyword evidence="8" id="KW-0597">Phosphoprotein</keyword>
<dbReference type="SMART" id="SM00028">
    <property type="entry name" value="TPR"/>
    <property type="match status" value="2"/>
</dbReference>
<accession>A0AAV6V0Y0</accession>
<evidence type="ECO:0000256" key="5">
    <source>
        <dbReference type="ARBA" id="ARBA00004514"/>
    </source>
</evidence>
<dbReference type="SUPFAM" id="SSF54534">
    <property type="entry name" value="FKBP-like"/>
    <property type="match status" value="2"/>
</dbReference>
<sequence length="491" mass="54860">MFTILQLQLQTYLRKSSRFKKAFLKLYITFVITLNHFFKMSDKVETEAPAYTPGPNAVDISPNQDKGVLKEIITPGSGDEFPGKGNKVSVHYTGRLTDGTKFDSSVDRDELFEFTLGQGEVIKAWDIGVATMKKGEKCVLTCHSNYAYGDKGSPPKIPAGATLVFEVELFSWKLEDLSPEEDGGIQRSIIIEGEGFATPSEGSNVEVHLVGKHDGKQFEERDVKFELSEGCEVGVVNGIETALQKFNKGEKSKIVLAPKYAFGSSGNAELGVPPNATVEYEVTLKAFEKEKESWNMSIEEKIEQSEIAKSKGTNYFKDGKFEIASKQYKKITNFLHYETGAEEEKSEKSNSILNAGYLNLAACYLKLERYDEVVQSCEKALEIDPKNAKGLFRKGQAHLALKDYEQARNCFVKVLETDSTNKAAQKNLYVCKEFIRKQLESEKKMYQNMFKKMAEQSMDAEPTSGDSNSNENGLEKTESEEKQAAETAVEV</sequence>
<evidence type="ECO:0000256" key="13">
    <source>
        <dbReference type="ARBA" id="ARBA00023110"/>
    </source>
</evidence>
<dbReference type="InterPro" id="IPR050754">
    <property type="entry name" value="FKBP4/5/8-like"/>
</dbReference>
<evidence type="ECO:0000313" key="23">
    <source>
        <dbReference type="Proteomes" id="UP000827092"/>
    </source>
</evidence>
<dbReference type="InterPro" id="IPR046357">
    <property type="entry name" value="PPIase_dom_sf"/>
</dbReference>
<keyword evidence="12" id="KW-0007">Acetylation</keyword>
<dbReference type="PANTHER" id="PTHR46512:SF9">
    <property type="entry name" value="PEPTIDYLPROLYL ISOMERASE"/>
    <property type="match status" value="1"/>
</dbReference>
<dbReference type="Proteomes" id="UP000827092">
    <property type="component" value="Unassembled WGS sequence"/>
</dbReference>
<evidence type="ECO:0000256" key="1">
    <source>
        <dbReference type="ARBA" id="ARBA00000971"/>
    </source>
</evidence>
<evidence type="ECO:0000256" key="8">
    <source>
        <dbReference type="ARBA" id="ARBA00022553"/>
    </source>
</evidence>
<dbReference type="Pfam" id="PF07719">
    <property type="entry name" value="TPR_2"/>
    <property type="match status" value="1"/>
</dbReference>
<feature type="domain" description="PPIase FKBP-type" evidence="21">
    <location>
        <begin position="202"/>
        <end position="288"/>
    </location>
</feature>
<keyword evidence="10" id="KW-0677">Repeat</keyword>
<name>A0AAV6V0Y0_9ARAC</name>
<keyword evidence="16 18" id="KW-0413">Isomerase</keyword>
<comment type="catalytic activity">
    <reaction evidence="1 18">
        <text>[protein]-peptidylproline (omega=180) = [protein]-peptidylproline (omega=0)</text>
        <dbReference type="Rhea" id="RHEA:16237"/>
        <dbReference type="Rhea" id="RHEA-COMP:10747"/>
        <dbReference type="Rhea" id="RHEA-COMP:10748"/>
        <dbReference type="ChEBI" id="CHEBI:83833"/>
        <dbReference type="ChEBI" id="CHEBI:83834"/>
        <dbReference type="EC" id="5.2.1.8"/>
    </reaction>
</comment>
<evidence type="ECO:0000256" key="17">
    <source>
        <dbReference type="ARBA" id="ARBA00023242"/>
    </source>
</evidence>
<keyword evidence="7" id="KW-0963">Cytoplasm</keyword>
<dbReference type="EMBL" id="JAFNEN010000185">
    <property type="protein sequence ID" value="KAG8190375.1"/>
    <property type="molecule type" value="Genomic_DNA"/>
</dbReference>
<dbReference type="PROSITE" id="PS50005">
    <property type="entry name" value="TPR"/>
    <property type="match status" value="2"/>
</dbReference>